<reference evidence="1" key="1">
    <citation type="journal article" date="2023" name="Mol. Phylogenet. Evol.">
        <title>Genome-scale phylogeny and comparative genomics of the fungal order Sordariales.</title>
        <authorList>
            <person name="Hensen N."/>
            <person name="Bonometti L."/>
            <person name="Westerberg I."/>
            <person name="Brannstrom I.O."/>
            <person name="Guillou S."/>
            <person name="Cros-Aarteil S."/>
            <person name="Calhoun S."/>
            <person name="Haridas S."/>
            <person name="Kuo A."/>
            <person name="Mondo S."/>
            <person name="Pangilinan J."/>
            <person name="Riley R."/>
            <person name="LaButti K."/>
            <person name="Andreopoulos B."/>
            <person name="Lipzen A."/>
            <person name="Chen C."/>
            <person name="Yan M."/>
            <person name="Daum C."/>
            <person name="Ng V."/>
            <person name="Clum A."/>
            <person name="Steindorff A."/>
            <person name="Ohm R.A."/>
            <person name="Martin F."/>
            <person name="Silar P."/>
            <person name="Natvig D.O."/>
            <person name="Lalanne C."/>
            <person name="Gautier V."/>
            <person name="Ament-Velasquez S.L."/>
            <person name="Kruys A."/>
            <person name="Hutchinson M.I."/>
            <person name="Powell A.J."/>
            <person name="Barry K."/>
            <person name="Miller A.N."/>
            <person name="Grigoriev I.V."/>
            <person name="Debuchy R."/>
            <person name="Gladieux P."/>
            <person name="Hiltunen Thoren M."/>
            <person name="Johannesson H."/>
        </authorList>
    </citation>
    <scope>NUCLEOTIDE SEQUENCE</scope>
    <source>
        <strain evidence="1">CBS 990.96</strain>
    </source>
</reference>
<organism evidence="1 2">
    <name type="scientific">Podospora fimiseda</name>
    <dbReference type="NCBI Taxonomy" id="252190"/>
    <lineage>
        <taxon>Eukaryota</taxon>
        <taxon>Fungi</taxon>
        <taxon>Dikarya</taxon>
        <taxon>Ascomycota</taxon>
        <taxon>Pezizomycotina</taxon>
        <taxon>Sordariomycetes</taxon>
        <taxon>Sordariomycetidae</taxon>
        <taxon>Sordariales</taxon>
        <taxon>Podosporaceae</taxon>
        <taxon>Podospora</taxon>
    </lineage>
</organism>
<dbReference type="Proteomes" id="UP001301958">
    <property type="component" value="Unassembled WGS sequence"/>
</dbReference>
<proteinExistence type="predicted"/>
<sequence>RKVLITPKRFLVLGPRITQPGDLVCIIAGSPTPHVLRSVRLGNGEVVGEQQEERYQLVGDAYVYGMMRGEALERPDFRLEDIVLV</sequence>
<accession>A0AAN7BJ26</accession>
<keyword evidence="2" id="KW-1185">Reference proteome</keyword>
<evidence type="ECO:0000313" key="1">
    <source>
        <dbReference type="EMBL" id="KAK4224325.1"/>
    </source>
</evidence>
<reference evidence="1" key="2">
    <citation type="submission" date="2023-05" db="EMBL/GenBank/DDBJ databases">
        <authorList>
            <consortium name="Lawrence Berkeley National Laboratory"/>
            <person name="Steindorff A."/>
            <person name="Hensen N."/>
            <person name="Bonometti L."/>
            <person name="Westerberg I."/>
            <person name="Brannstrom I.O."/>
            <person name="Guillou S."/>
            <person name="Cros-Aarteil S."/>
            <person name="Calhoun S."/>
            <person name="Haridas S."/>
            <person name="Kuo A."/>
            <person name="Mondo S."/>
            <person name="Pangilinan J."/>
            <person name="Riley R."/>
            <person name="Labutti K."/>
            <person name="Andreopoulos B."/>
            <person name="Lipzen A."/>
            <person name="Chen C."/>
            <person name="Yanf M."/>
            <person name="Daum C."/>
            <person name="Ng V."/>
            <person name="Clum A."/>
            <person name="Ohm R."/>
            <person name="Martin F."/>
            <person name="Silar P."/>
            <person name="Natvig D."/>
            <person name="Lalanne C."/>
            <person name="Gautier V."/>
            <person name="Ament-Velasquez S.L."/>
            <person name="Kruys A."/>
            <person name="Hutchinson M.I."/>
            <person name="Powell A.J."/>
            <person name="Barry K."/>
            <person name="Miller A.N."/>
            <person name="Grigoriev I.V."/>
            <person name="Debuchy R."/>
            <person name="Gladieux P."/>
            <person name="Thoren M.H."/>
            <person name="Johannesson H."/>
        </authorList>
    </citation>
    <scope>NUCLEOTIDE SEQUENCE</scope>
    <source>
        <strain evidence="1">CBS 990.96</strain>
    </source>
</reference>
<dbReference type="AlphaFoldDB" id="A0AAN7BJ26"/>
<evidence type="ECO:0000313" key="2">
    <source>
        <dbReference type="Proteomes" id="UP001301958"/>
    </source>
</evidence>
<gene>
    <name evidence="1" type="ORF">QBC38DRAFT_371275</name>
</gene>
<feature type="non-terminal residue" evidence="1">
    <location>
        <position position="1"/>
    </location>
</feature>
<comment type="caution">
    <text evidence="1">The sequence shown here is derived from an EMBL/GenBank/DDBJ whole genome shotgun (WGS) entry which is preliminary data.</text>
</comment>
<dbReference type="Pfam" id="PF26639">
    <property type="entry name" value="Het-6_barrel"/>
    <property type="match status" value="1"/>
</dbReference>
<dbReference type="EMBL" id="MU865396">
    <property type="protein sequence ID" value="KAK4224325.1"/>
    <property type="molecule type" value="Genomic_DNA"/>
</dbReference>
<protein>
    <submittedName>
        <fullName evidence="1">Uncharacterized protein</fullName>
    </submittedName>
</protein>
<name>A0AAN7BJ26_9PEZI</name>